<dbReference type="GO" id="GO:0004674">
    <property type="term" value="F:protein serine/threonine kinase activity"/>
    <property type="evidence" value="ECO:0007669"/>
    <property type="project" value="UniProtKB-KW"/>
</dbReference>
<accession>A0ABQ6GRE1</accession>
<evidence type="ECO:0000256" key="4">
    <source>
        <dbReference type="ARBA" id="ARBA00022741"/>
    </source>
</evidence>
<keyword evidence="4" id="KW-0547">Nucleotide-binding</keyword>
<reference evidence="10 11" key="1">
    <citation type="submission" date="2023-03" db="EMBL/GenBank/DDBJ databases">
        <title>Draft genome sequence of Thalassotalea insulae KCTC 62186T.</title>
        <authorList>
            <person name="Sawabe T."/>
        </authorList>
    </citation>
    <scope>NUCLEOTIDE SEQUENCE [LARGE SCALE GENOMIC DNA]</scope>
    <source>
        <strain evidence="10 11">KCTC 62186</strain>
    </source>
</reference>
<comment type="caution">
    <text evidence="10">The sequence shown here is derived from an EMBL/GenBank/DDBJ whole genome shotgun (WGS) entry which is preliminary data.</text>
</comment>
<dbReference type="PROSITE" id="PS50011">
    <property type="entry name" value="PROTEIN_KINASE_DOM"/>
    <property type="match status" value="1"/>
</dbReference>
<dbReference type="InterPro" id="IPR011009">
    <property type="entry name" value="Kinase-like_dom_sf"/>
</dbReference>
<dbReference type="EMBL" id="BSST01000001">
    <property type="protein sequence ID" value="GLX77255.1"/>
    <property type="molecule type" value="Genomic_DNA"/>
</dbReference>
<comment type="catalytic activity">
    <reaction evidence="7">
        <text>L-threonyl-[protein] + ATP = O-phospho-L-threonyl-[protein] + ADP + H(+)</text>
        <dbReference type="Rhea" id="RHEA:46608"/>
        <dbReference type="Rhea" id="RHEA-COMP:11060"/>
        <dbReference type="Rhea" id="RHEA-COMP:11605"/>
        <dbReference type="ChEBI" id="CHEBI:15378"/>
        <dbReference type="ChEBI" id="CHEBI:30013"/>
        <dbReference type="ChEBI" id="CHEBI:30616"/>
        <dbReference type="ChEBI" id="CHEBI:61977"/>
        <dbReference type="ChEBI" id="CHEBI:456216"/>
        <dbReference type="EC" id="2.7.11.1"/>
    </reaction>
</comment>
<sequence>MTKQTKKHLASKKKLQHFYIAEEQSIYLLSHKDATKLKQWVELCKQQLTLLGYQNIVLIGKGAFGFVFAGDDEHGQDHVFKFSRINLPQHVQDRLADEAEIQAQLNHSRIPKIFEYYKIKRQSIVHMQRAPGIDLERYSHLHGPLPPELVMNITLQLADILRYLRNVTLHAKGKPYVHGDIKPSNVIYHEPSGKVYLVDWGSAVTAQLDIYGQTTANNIMDLMSSDLQNSNARLGDVYFIGPEQISGEMSSPRFDEQGLAATIYALASGQSCRYGHQVITPNSLGLPKTLAKIITAMLSDSKITREQAGDYLFAHLGLLKNTVLAAQPTLPKIEPLIPVWCKPSDQEVDTVVYGSRKSFLREESDQDDLSDIDDAQLEKYYKNYLMGMGDTEKAFIAAVSRLGNFPVVGGLAIRWEKDGVYIDSNLTLFDSALKTSFQSAVNNMIRLAQGIFRVGVFKSCLFNARNTLHIERENSKQPFAASAEQFIPFEVSDVPDVEDVTRLHSYFEDGKDPDEYLYLPDEIMAVLAQLNLIHHTGCIIFEVLPTHLKIHSYLMLLNHDKEREFSQCLEQLLQLLPTITGQGISGFMKLPYKDTRFFEHISCLPEKYYPANPKRGRSELTE</sequence>
<dbReference type="EC" id="2.7.11.1" evidence="1"/>
<dbReference type="Gene3D" id="1.10.510.10">
    <property type="entry name" value="Transferase(Phosphotransferase) domain 1"/>
    <property type="match status" value="1"/>
</dbReference>
<dbReference type="InterPro" id="IPR000719">
    <property type="entry name" value="Prot_kinase_dom"/>
</dbReference>
<evidence type="ECO:0000256" key="3">
    <source>
        <dbReference type="ARBA" id="ARBA00022679"/>
    </source>
</evidence>
<evidence type="ECO:0000313" key="10">
    <source>
        <dbReference type="EMBL" id="GLX77255.1"/>
    </source>
</evidence>
<keyword evidence="5 10" id="KW-0418">Kinase</keyword>
<keyword evidence="2 10" id="KW-0723">Serine/threonine-protein kinase</keyword>
<dbReference type="Proteomes" id="UP001157186">
    <property type="component" value="Unassembled WGS sequence"/>
</dbReference>
<proteinExistence type="predicted"/>
<dbReference type="InterPro" id="IPR053235">
    <property type="entry name" value="Ser_Thr_kinase"/>
</dbReference>
<evidence type="ECO:0000259" key="9">
    <source>
        <dbReference type="PROSITE" id="PS50011"/>
    </source>
</evidence>
<organism evidence="10 11">
    <name type="scientific">Thalassotalea insulae</name>
    <dbReference type="NCBI Taxonomy" id="2056778"/>
    <lineage>
        <taxon>Bacteria</taxon>
        <taxon>Pseudomonadati</taxon>
        <taxon>Pseudomonadota</taxon>
        <taxon>Gammaproteobacteria</taxon>
        <taxon>Alteromonadales</taxon>
        <taxon>Colwelliaceae</taxon>
        <taxon>Thalassotalea</taxon>
    </lineage>
</organism>
<evidence type="ECO:0000256" key="1">
    <source>
        <dbReference type="ARBA" id="ARBA00012513"/>
    </source>
</evidence>
<dbReference type="SMART" id="SM00220">
    <property type="entry name" value="S_TKc"/>
    <property type="match status" value="1"/>
</dbReference>
<evidence type="ECO:0000256" key="8">
    <source>
        <dbReference type="ARBA" id="ARBA00048679"/>
    </source>
</evidence>
<name>A0ABQ6GRE1_9GAMM</name>
<dbReference type="PANTHER" id="PTHR24361:SF433">
    <property type="entry name" value="PROTEIN KINASE DOMAIN-CONTAINING PROTEIN"/>
    <property type="match status" value="1"/>
</dbReference>
<evidence type="ECO:0000256" key="7">
    <source>
        <dbReference type="ARBA" id="ARBA00047899"/>
    </source>
</evidence>
<evidence type="ECO:0000256" key="5">
    <source>
        <dbReference type="ARBA" id="ARBA00022777"/>
    </source>
</evidence>
<dbReference type="Pfam" id="PF00069">
    <property type="entry name" value="Pkinase"/>
    <property type="match status" value="1"/>
</dbReference>
<keyword evidence="3" id="KW-0808">Transferase</keyword>
<dbReference type="PANTHER" id="PTHR24361">
    <property type="entry name" value="MITOGEN-ACTIVATED KINASE KINASE KINASE"/>
    <property type="match status" value="1"/>
</dbReference>
<evidence type="ECO:0000313" key="11">
    <source>
        <dbReference type="Proteomes" id="UP001157186"/>
    </source>
</evidence>
<protein>
    <recommendedName>
        <fullName evidence="1">non-specific serine/threonine protein kinase</fullName>
        <ecNumber evidence="1">2.7.11.1</ecNumber>
    </recommendedName>
</protein>
<feature type="domain" description="Protein kinase" evidence="9">
    <location>
        <begin position="53"/>
        <end position="318"/>
    </location>
</feature>
<comment type="catalytic activity">
    <reaction evidence="8">
        <text>L-seryl-[protein] + ATP = O-phospho-L-seryl-[protein] + ADP + H(+)</text>
        <dbReference type="Rhea" id="RHEA:17989"/>
        <dbReference type="Rhea" id="RHEA-COMP:9863"/>
        <dbReference type="Rhea" id="RHEA-COMP:11604"/>
        <dbReference type="ChEBI" id="CHEBI:15378"/>
        <dbReference type="ChEBI" id="CHEBI:29999"/>
        <dbReference type="ChEBI" id="CHEBI:30616"/>
        <dbReference type="ChEBI" id="CHEBI:83421"/>
        <dbReference type="ChEBI" id="CHEBI:456216"/>
        <dbReference type="EC" id="2.7.11.1"/>
    </reaction>
</comment>
<gene>
    <name evidence="10" type="ORF">tinsulaeT_05950</name>
</gene>
<keyword evidence="11" id="KW-1185">Reference proteome</keyword>
<dbReference type="SUPFAM" id="SSF56112">
    <property type="entry name" value="Protein kinase-like (PK-like)"/>
    <property type="match status" value="1"/>
</dbReference>
<evidence type="ECO:0000256" key="2">
    <source>
        <dbReference type="ARBA" id="ARBA00022527"/>
    </source>
</evidence>
<dbReference type="InterPro" id="IPR008271">
    <property type="entry name" value="Ser/Thr_kinase_AS"/>
</dbReference>
<keyword evidence="6" id="KW-0067">ATP-binding</keyword>
<dbReference type="RefSeq" id="WP_284243100.1">
    <property type="nucleotide sequence ID" value="NZ_BSST01000001.1"/>
</dbReference>
<evidence type="ECO:0000256" key="6">
    <source>
        <dbReference type="ARBA" id="ARBA00022840"/>
    </source>
</evidence>
<dbReference type="PROSITE" id="PS00108">
    <property type="entry name" value="PROTEIN_KINASE_ST"/>
    <property type="match status" value="1"/>
</dbReference>